<name>A0A7G9SL87_9SPHN</name>
<keyword evidence="4 5" id="KW-0472">Membrane</keyword>
<gene>
    <name evidence="7" type="ORF">H9L13_09320</name>
</gene>
<feature type="transmembrane region" description="Helical" evidence="5">
    <location>
        <begin position="183"/>
        <end position="204"/>
    </location>
</feature>
<dbReference type="RefSeq" id="WP_187540302.1">
    <property type="nucleotide sequence ID" value="NZ_BAABJT010000001.1"/>
</dbReference>
<evidence type="ECO:0000259" key="6">
    <source>
        <dbReference type="Pfam" id="PF07298"/>
    </source>
</evidence>
<proteinExistence type="predicted"/>
<feature type="domain" description="NnrU" evidence="6">
    <location>
        <begin position="4"/>
        <end position="209"/>
    </location>
</feature>
<dbReference type="Gene3D" id="1.20.120.1630">
    <property type="match status" value="1"/>
</dbReference>
<dbReference type="AlphaFoldDB" id="A0A7G9SL87"/>
<dbReference type="GO" id="GO:0016020">
    <property type="term" value="C:membrane"/>
    <property type="evidence" value="ECO:0007669"/>
    <property type="project" value="UniProtKB-SubCell"/>
</dbReference>
<keyword evidence="3 5" id="KW-1133">Transmembrane helix</keyword>
<protein>
    <submittedName>
        <fullName evidence="7">MFS transporter</fullName>
    </submittedName>
</protein>
<comment type="subcellular location">
    <subcellularLocation>
        <location evidence="1">Membrane</location>
        <topology evidence="1">Multi-pass membrane protein</topology>
    </subcellularLocation>
</comment>
<feature type="transmembrane region" description="Helical" evidence="5">
    <location>
        <begin position="69"/>
        <end position="90"/>
    </location>
</feature>
<feature type="transmembrane region" description="Helical" evidence="5">
    <location>
        <begin position="35"/>
        <end position="57"/>
    </location>
</feature>
<evidence type="ECO:0000256" key="2">
    <source>
        <dbReference type="ARBA" id="ARBA00022692"/>
    </source>
</evidence>
<reference evidence="7 8" key="1">
    <citation type="submission" date="2020-08" db="EMBL/GenBank/DDBJ databases">
        <title>Genome sequence of Sphingomonas lutea KCTC 23642T.</title>
        <authorList>
            <person name="Hyun D.-W."/>
            <person name="Bae J.-W."/>
        </authorList>
    </citation>
    <scope>NUCLEOTIDE SEQUENCE [LARGE SCALE GENOMIC DNA]</scope>
    <source>
        <strain evidence="7 8">KCTC 23642</strain>
    </source>
</reference>
<evidence type="ECO:0000313" key="8">
    <source>
        <dbReference type="Proteomes" id="UP000515971"/>
    </source>
</evidence>
<keyword evidence="2 5" id="KW-0812">Transmembrane</keyword>
<dbReference type="Pfam" id="PF07298">
    <property type="entry name" value="NnrU"/>
    <property type="match status" value="1"/>
</dbReference>
<evidence type="ECO:0000313" key="7">
    <source>
        <dbReference type="EMBL" id="QNN68612.1"/>
    </source>
</evidence>
<dbReference type="Proteomes" id="UP000515971">
    <property type="component" value="Chromosome"/>
</dbReference>
<evidence type="ECO:0000256" key="5">
    <source>
        <dbReference type="SAM" id="Phobius"/>
    </source>
</evidence>
<dbReference type="InterPro" id="IPR009915">
    <property type="entry name" value="NnrU_dom"/>
</dbReference>
<sequence length="216" mass="23532">MGGLALALAAFVGTHFLMSHPLRELLVRGMGERAFQGFYSLIALVTLGVAIWIYGRIGDQTPYWVASDAGWILASLLMWFGSILLVGSFVRNPALPGARLEQGMLPHGVFAITRHPMMWGFAIWAIVHLIVVATPKSLLLDGAILVLALAGSVGQDRKKAARMGERFHEWTAQTAFVPFTRGLANPGMVALVGGTLLFLLATWLHPMPAGFWRWIG</sequence>
<evidence type="ECO:0000256" key="3">
    <source>
        <dbReference type="ARBA" id="ARBA00022989"/>
    </source>
</evidence>
<dbReference type="EMBL" id="CP060718">
    <property type="protein sequence ID" value="QNN68612.1"/>
    <property type="molecule type" value="Genomic_DNA"/>
</dbReference>
<evidence type="ECO:0000256" key="4">
    <source>
        <dbReference type="ARBA" id="ARBA00023136"/>
    </source>
</evidence>
<accession>A0A7G9SL87</accession>
<feature type="transmembrane region" description="Helical" evidence="5">
    <location>
        <begin position="138"/>
        <end position="155"/>
    </location>
</feature>
<feature type="transmembrane region" description="Helical" evidence="5">
    <location>
        <begin position="110"/>
        <end position="131"/>
    </location>
</feature>
<dbReference type="KEGG" id="slut:H9L13_09320"/>
<evidence type="ECO:0000256" key="1">
    <source>
        <dbReference type="ARBA" id="ARBA00004141"/>
    </source>
</evidence>
<organism evidence="7 8">
    <name type="scientific">Sphingomonas lutea</name>
    <dbReference type="NCBI Taxonomy" id="1045317"/>
    <lineage>
        <taxon>Bacteria</taxon>
        <taxon>Pseudomonadati</taxon>
        <taxon>Pseudomonadota</taxon>
        <taxon>Alphaproteobacteria</taxon>
        <taxon>Sphingomonadales</taxon>
        <taxon>Sphingomonadaceae</taxon>
        <taxon>Sphingomonas</taxon>
    </lineage>
</organism>
<keyword evidence="8" id="KW-1185">Reference proteome</keyword>